<keyword evidence="8" id="KW-1185">Reference proteome</keyword>
<dbReference type="InterPro" id="IPR002942">
    <property type="entry name" value="S4_RNA-bd"/>
</dbReference>
<dbReference type="SMART" id="SM00363">
    <property type="entry name" value="S4"/>
    <property type="match status" value="1"/>
</dbReference>
<dbReference type="EMBL" id="JBEPLY010000004">
    <property type="protein sequence ID" value="MET3599551.1"/>
    <property type="molecule type" value="Genomic_DNA"/>
</dbReference>
<dbReference type="InterPro" id="IPR036986">
    <property type="entry name" value="S4_RNA-bd_sf"/>
</dbReference>
<dbReference type="SUPFAM" id="SSF55174">
    <property type="entry name" value="Alpha-L RNA-binding motif"/>
    <property type="match status" value="1"/>
</dbReference>
<comment type="similarity">
    <text evidence="1 5">Belongs to the pseudouridine synthase RluA family.</text>
</comment>
<accession>A0ABV2I9X4</accession>
<evidence type="ECO:0000313" key="7">
    <source>
        <dbReference type="EMBL" id="MET3599551.1"/>
    </source>
</evidence>
<evidence type="ECO:0000256" key="1">
    <source>
        <dbReference type="ARBA" id="ARBA00010876"/>
    </source>
</evidence>
<comment type="caution">
    <text evidence="7">The sequence shown here is derived from an EMBL/GenBank/DDBJ whole genome shotgun (WGS) entry which is preliminary data.</text>
</comment>
<keyword evidence="4" id="KW-0694">RNA-binding</keyword>
<dbReference type="RefSeq" id="WP_354433687.1">
    <property type="nucleotide sequence ID" value="NZ_JBEPLY010000004.1"/>
</dbReference>
<dbReference type="InterPro" id="IPR050188">
    <property type="entry name" value="RluA_PseudoU_synthase"/>
</dbReference>
<dbReference type="Pfam" id="PF01479">
    <property type="entry name" value="S4"/>
    <property type="match status" value="1"/>
</dbReference>
<dbReference type="InterPro" id="IPR006225">
    <property type="entry name" value="PsdUridine_synth_RluC/D"/>
</dbReference>
<organism evidence="7 8">
    <name type="scientific">Martelella mangrovi</name>
    <dbReference type="NCBI Taxonomy" id="1397477"/>
    <lineage>
        <taxon>Bacteria</taxon>
        <taxon>Pseudomonadati</taxon>
        <taxon>Pseudomonadota</taxon>
        <taxon>Alphaproteobacteria</taxon>
        <taxon>Hyphomicrobiales</taxon>
        <taxon>Aurantimonadaceae</taxon>
        <taxon>Martelella</taxon>
    </lineage>
</organism>
<dbReference type="InterPro" id="IPR006145">
    <property type="entry name" value="PsdUridine_synth_RsuA/RluA"/>
</dbReference>
<comment type="catalytic activity">
    <reaction evidence="3">
        <text>uridine(1911/1915/1917) in 23S rRNA = pseudouridine(1911/1915/1917) in 23S rRNA</text>
        <dbReference type="Rhea" id="RHEA:42524"/>
        <dbReference type="Rhea" id="RHEA-COMP:10097"/>
        <dbReference type="Rhea" id="RHEA-COMP:10098"/>
        <dbReference type="ChEBI" id="CHEBI:65314"/>
        <dbReference type="ChEBI" id="CHEBI:65315"/>
        <dbReference type="EC" id="5.4.99.23"/>
    </reaction>
</comment>
<dbReference type="PROSITE" id="PS50889">
    <property type="entry name" value="S4"/>
    <property type="match status" value="1"/>
</dbReference>
<name>A0ABV2I9X4_9HYPH</name>
<evidence type="ECO:0000256" key="5">
    <source>
        <dbReference type="RuleBase" id="RU362028"/>
    </source>
</evidence>
<feature type="domain" description="RNA-binding S4" evidence="6">
    <location>
        <begin position="24"/>
        <end position="85"/>
    </location>
</feature>
<evidence type="ECO:0000256" key="4">
    <source>
        <dbReference type="PROSITE-ProRule" id="PRU00182"/>
    </source>
</evidence>
<dbReference type="PROSITE" id="PS01129">
    <property type="entry name" value="PSI_RLU"/>
    <property type="match status" value="1"/>
</dbReference>
<proteinExistence type="inferred from homology"/>
<dbReference type="InterPro" id="IPR020103">
    <property type="entry name" value="PsdUridine_synth_cat_dom_sf"/>
</dbReference>
<gene>
    <name evidence="7" type="ORF">ABID12_001490</name>
</gene>
<dbReference type="CDD" id="cd00165">
    <property type="entry name" value="S4"/>
    <property type="match status" value="1"/>
</dbReference>
<comment type="function">
    <text evidence="5">Responsible for synthesis of pseudouridine from uracil.</text>
</comment>
<dbReference type="EC" id="5.4.99.-" evidence="5"/>
<comment type="catalytic activity">
    <reaction evidence="5">
        <text>a uridine in RNA = a pseudouridine in RNA</text>
        <dbReference type="Rhea" id="RHEA:48348"/>
        <dbReference type="Rhea" id="RHEA-COMP:12068"/>
        <dbReference type="Rhea" id="RHEA-COMP:12069"/>
        <dbReference type="ChEBI" id="CHEBI:65314"/>
        <dbReference type="ChEBI" id="CHEBI:65315"/>
    </reaction>
</comment>
<evidence type="ECO:0000256" key="2">
    <source>
        <dbReference type="ARBA" id="ARBA00023235"/>
    </source>
</evidence>
<dbReference type="InterPro" id="IPR006224">
    <property type="entry name" value="PsdUridine_synth_RluA-like_CS"/>
</dbReference>
<dbReference type="PANTHER" id="PTHR21600:SF44">
    <property type="entry name" value="RIBOSOMAL LARGE SUBUNIT PSEUDOURIDINE SYNTHASE D"/>
    <property type="match status" value="1"/>
</dbReference>
<dbReference type="Proteomes" id="UP001549164">
    <property type="component" value="Unassembled WGS sequence"/>
</dbReference>
<sequence length="343" mass="36826">MTDDPFKQTEANRKVFLVPEGTKERLDAFVARQMGDGVSRTRIKALIGKGAVTVDGSPVLEASRKVKPGAEITVIIPEAVEAEPQGEDIPLDILHEDDDIIVINKQAGLVVHPGAGNWTGTLVNALIYHCGDTLSGIGGVRRPGIVHRLDKDTTGVMIVAKNDAAHQALAAQFADHGRTGPLQRAYKALVWGRPRNLHGTIDAPLGRASDRIRRAVKSADSADADFAITHYNVEQRFGERPDGTALASLVECRLETGRTHQIRVHMAHAGHPLIGDSLYGSGFKTKANLLEEPARSIVRAFPRQALHAALLVIEHPATGAQMRFEAALPDDMTALCAAFGPSA</sequence>
<protein>
    <recommendedName>
        <fullName evidence="5">Pseudouridine synthase</fullName>
        <ecNumber evidence="5">5.4.99.-</ecNumber>
    </recommendedName>
</protein>
<dbReference type="NCBIfam" id="TIGR00005">
    <property type="entry name" value="rluA_subfam"/>
    <property type="match status" value="1"/>
</dbReference>
<dbReference type="GO" id="GO:0160140">
    <property type="term" value="F:23S rRNA pseudouridine(1911/1915/1917) synthase activity"/>
    <property type="evidence" value="ECO:0007669"/>
    <property type="project" value="UniProtKB-EC"/>
</dbReference>
<dbReference type="PANTHER" id="PTHR21600">
    <property type="entry name" value="MITOCHONDRIAL RNA PSEUDOURIDINE SYNTHASE"/>
    <property type="match status" value="1"/>
</dbReference>
<evidence type="ECO:0000313" key="8">
    <source>
        <dbReference type="Proteomes" id="UP001549164"/>
    </source>
</evidence>
<dbReference type="Gene3D" id="3.30.2350.10">
    <property type="entry name" value="Pseudouridine synthase"/>
    <property type="match status" value="1"/>
</dbReference>
<dbReference type="Pfam" id="PF00849">
    <property type="entry name" value="PseudoU_synth_2"/>
    <property type="match status" value="1"/>
</dbReference>
<dbReference type="SUPFAM" id="SSF55120">
    <property type="entry name" value="Pseudouridine synthase"/>
    <property type="match status" value="1"/>
</dbReference>
<dbReference type="CDD" id="cd02869">
    <property type="entry name" value="PseudoU_synth_RluA_like"/>
    <property type="match status" value="1"/>
</dbReference>
<dbReference type="Gene3D" id="3.10.290.10">
    <property type="entry name" value="RNA-binding S4 domain"/>
    <property type="match status" value="1"/>
</dbReference>
<reference evidence="7 8" key="1">
    <citation type="submission" date="2024-06" db="EMBL/GenBank/DDBJ databases">
        <title>Genomic Encyclopedia of Type Strains, Phase IV (KMG-IV): sequencing the most valuable type-strain genomes for metagenomic binning, comparative biology and taxonomic classification.</title>
        <authorList>
            <person name="Goeker M."/>
        </authorList>
    </citation>
    <scope>NUCLEOTIDE SEQUENCE [LARGE SCALE GENOMIC DNA]</scope>
    <source>
        <strain evidence="7 8">DSM 28102</strain>
    </source>
</reference>
<keyword evidence="2 5" id="KW-0413">Isomerase</keyword>
<evidence type="ECO:0000256" key="3">
    <source>
        <dbReference type="ARBA" id="ARBA00036882"/>
    </source>
</evidence>
<evidence type="ECO:0000259" key="6">
    <source>
        <dbReference type="SMART" id="SM00363"/>
    </source>
</evidence>